<dbReference type="Proteomes" id="UP001156940">
    <property type="component" value="Unassembled WGS sequence"/>
</dbReference>
<reference evidence="2 3" key="1">
    <citation type="submission" date="2023-04" db="EMBL/GenBank/DDBJ databases">
        <title>Luteimonas endophyticus RD2P54.</title>
        <authorList>
            <person name="Sun J.-Q."/>
        </authorList>
    </citation>
    <scope>NUCLEOTIDE SEQUENCE [LARGE SCALE GENOMIC DNA]</scope>
    <source>
        <strain evidence="2 3">RD2P54</strain>
    </source>
</reference>
<evidence type="ECO:0000256" key="1">
    <source>
        <dbReference type="SAM" id="SignalP"/>
    </source>
</evidence>
<proteinExistence type="predicted"/>
<comment type="caution">
    <text evidence="2">The sequence shown here is derived from an EMBL/GenBank/DDBJ whole genome shotgun (WGS) entry which is preliminary data.</text>
</comment>
<sequence>MKPAIFKSTALVAALGAALSLAACQVEKTQEGEMPDVDVETTGGQLPAYDVETADVEVGTRTETVEVPEVDVTTEQREIEVPDVDVTMPEEKEESQN</sequence>
<dbReference type="EMBL" id="JARXRM010000035">
    <property type="protein sequence ID" value="MDH5823705.1"/>
    <property type="molecule type" value="Genomic_DNA"/>
</dbReference>
<organism evidence="2 3">
    <name type="scientific">Luteimonas endophytica</name>
    <dbReference type="NCBI Taxonomy" id="3042023"/>
    <lineage>
        <taxon>Bacteria</taxon>
        <taxon>Pseudomonadati</taxon>
        <taxon>Pseudomonadota</taxon>
        <taxon>Gammaproteobacteria</taxon>
        <taxon>Lysobacterales</taxon>
        <taxon>Lysobacteraceae</taxon>
        <taxon>Luteimonas</taxon>
    </lineage>
</organism>
<dbReference type="PROSITE" id="PS51257">
    <property type="entry name" value="PROKAR_LIPOPROTEIN"/>
    <property type="match status" value="1"/>
</dbReference>
<feature type="signal peptide" evidence="1">
    <location>
        <begin position="1"/>
        <end position="22"/>
    </location>
</feature>
<accession>A0ABT6JA56</accession>
<protein>
    <recommendedName>
        <fullName evidence="4">Secreted protein</fullName>
    </recommendedName>
</protein>
<name>A0ABT6JA56_9GAMM</name>
<feature type="chain" id="PRO_5045210587" description="Secreted protein" evidence="1">
    <location>
        <begin position="23"/>
        <end position="97"/>
    </location>
</feature>
<dbReference type="RefSeq" id="WP_280574954.1">
    <property type="nucleotide sequence ID" value="NZ_JARXRM010000035.1"/>
</dbReference>
<evidence type="ECO:0008006" key="4">
    <source>
        <dbReference type="Google" id="ProtNLM"/>
    </source>
</evidence>
<keyword evidence="3" id="KW-1185">Reference proteome</keyword>
<evidence type="ECO:0000313" key="3">
    <source>
        <dbReference type="Proteomes" id="UP001156940"/>
    </source>
</evidence>
<gene>
    <name evidence="2" type="ORF">QFW77_11975</name>
</gene>
<keyword evidence="1" id="KW-0732">Signal</keyword>
<evidence type="ECO:0000313" key="2">
    <source>
        <dbReference type="EMBL" id="MDH5823705.1"/>
    </source>
</evidence>